<feature type="transmembrane region" description="Helical" evidence="1">
    <location>
        <begin position="226"/>
        <end position="243"/>
    </location>
</feature>
<evidence type="ECO:0000313" key="3">
    <source>
        <dbReference type="Proteomes" id="UP000503540"/>
    </source>
</evidence>
<evidence type="ECO:0008006" key="4">
    <source>
        <dbReference type="Google" id="ProtNLM"/>
    </source>
</evidence>
<dbReference type="EMBL" id="CP046172">
    <property type="protein sequence ID" value="QIS11946.1"/>
    <property type="molecule type" value="Genomic_DNA"/>
</dbReference>
<keyword evidence="1" id="KW-1133">Transmembrane helix</keyword>
<keyword evidence="1" id="KW-0812">Transmembrane</keyword>
<feature type="transmembrane region" description="Helical" evidence="1">
    <location>
        <begin position="154"/>
        <end position="173"/>
    </location>
</feature>
<dbReference type="KEGG" id="nah:F5544_20405"/>
<feature type="transmembrane region" description="Helical" evidence="1">
    <location>
        <begin position="382"/>
        <end position="404"/>
    </location>
</feature>
<protein>
    <recommendedName>
        <fullName evidence="4">Oligosaccharide repeat unit polymerase</fullName>
    </recommendedName>
</protein>
<feature type="transmembrane region" description="Helical" evidence="1">
    <location>
        <begin position="76"/>
        <end position="101"/>
    </location>
</feature>
<dbReference type="Proteomes" id="UP000503540">
    <property type="component" value="Chromosome"/>
</dbReference>
<keyword evidence="3" id="KW-1185">Reference proteome</keyword>
<feature type="transmembrane region" description="Helical" evidence="1">
    <location>
        <begin position="410"/>
        <end position="427"/>
    </location>
</feature>
<gene>
    <name evidence="2" type="ORF">F5544_20405</name>
</gene>
<feature type="transmembrane region" description="Helical" evidence="1">
    <location>
        <begin position="204"/>
        <end position="221"/>
    </location>
</feature>
<evidence type="ECO:0000313" key="2">
    <source>
        <dbReference type="EMBL" id="QIS11946.1"/>
    </source>
</evidence>
<evidence type="ECO:0000256" key="1">
    <source>
        <dbReference type="SAM" id="Phobius"/>
    </source>
</evidence>
<name>A0A6G9YFX1_9NOCA</name>
<feature type="transmembrane region" description="Helical" evidence="1">
    <location>
        <begin position="352"/>
        <end position="375"/>
    </location>
</feature>
<dbReference type="RefSeq" id="WP_174867376.1">
    <property type="nucleotide sequence ID" value="NZ_CP046172.1"/>
</dbReference>
<accession>A0A6G9YFX1</accession>
<keyword evidence="1" id="KW-0472">Membrane</keyword>
<proteinExistence type="predicted"/>
<dbReference type="AlphaFoldDB" id="A0A6G9YFX1"/>
<feature type="transmembrane region" description="Helical" evidence="1">
    <location>
        <begin position="6"/>
        <end position="24"/>
    </location>
</feature>
<feature type="transmembrane region" description="Helical" evidence="1">
    <location>
        <begin position="122"/>
        <end position="142"/>
    </location>
</feature>
<organism evidence="2 3">
    <name type="scientific">Nocardia arthritidis</name>
    <dbReference type="NCBI Taxonomy" id="228602"/>
    <lineage>
        <taxon>Bacteria</taxon>
        <taxon>Bacillati</taxon>
        <taxon>Actinomycetota</taxon>
        <taxon>Actinomycetes</taxon>
        <taxon>Mycobacteriales</taxon>
        <taxon>Nocardiaceae</taxon>
        <taxon>Nocardia</taxon>
    </lineage>
</organism>
<feature type="transmembrane region" description="Helical" evidence="1">
    <location>
        <begin position="180"/>
        <end position="198"/>
    </location>
</feature>
<sequence length="462" mass="49279">MTAQTEVFLIACALLTIAVAAFFVPGVARVFLVAQAAFWSVSYVARPVVLLWVRPVPEFGDNIPDPRLADLGYDRSIALVLQHVLSGLWVYAGLVVAYAFWRRRRTVPPPALLAEPDLVPTLGAMYAVGLFGRAASVATGSVGHAGDVESANPILNFVAILAGIAALGLIIFIRPARQRTTVLIIGGLMGVELLWTAVVQSKTPVLGAALAVALRFAILGWTKRNAIGVALIGVLAIGGFGWLQSLKSTTEAKSRTALVNSEYPTVVQPFLSMLRRFDLLEAATDAYYHGPGSWLTPDEVVTHALQSLIPTQLLGATKFQSGTAWATDIRGASVDLSRVSVSLAEGNINEGYVFGGYPGVFVGALFTFGLLLAWAKALHAKYFPIVVLGLAMTGASALFERGILGSMENLGKFLQACVLAWVIYLLVREFRRRAKPLPATRRGAIVPVGAVTIEKGGSGQWV</sequence>
<reference evidence="2 3" key="1">
    <citation type="journal article" date="2019" name="ACS Chem. Biol.">
        <title>Identification and Mobilization of a Cryptic Antibiotic Biosynthesis Gene Locus from a Human-Pathogenic Nocardia Isolate.</title>
        <authorList>
            <person name="Herisse M."/>
            <person name="Ishida K."/>
            <person name="Porter J.L."/>
            <person name="Howden B."/>
            <person name="Hertweck C."/>
            <person name="Stinear T.P."/>
            <person name="Pidot S.J."/>
        </authorList>
    </citation>
    <scope>NUCLEOTIDE SEQUENCE [LARGE SCALE GENOMIC DNA]</scope>
    <source>
        <strain evidence="2 3">AUSMDU00012717</strain>
    </source>
</reference>